<keyword evidence="5" id="KW-1185">Reference proteome</keyword>
<gene>
    <name evidence="4" type="ORF">QJ522_07435</name>
</gene>
<keyword evidence="2" id="KW-0808">Transferase</keyword>
<evidence type="ECO:0000256" key="1">
    <source>
        <dbReference type="ARBA" id="ARBA00010401"/>
    </source>
</evidence>
<evidence type="ECO:0000256" key="2">
    <source>
        <dbReference type="ARBA" id="ARBA00022679"/>
    </source>
</evidence>
<dbReference type="CDD" id="cd04193">
    <property type="entry name" value="UDPGlcNAc_PPase"/>
    <property type="match status" value="1"/>
</dbReference>
<dbReference type="PANTHER" id="PTHR11952">
    <property type="entry name" value="UDP- GLUCOSE PYROPHOSPHORYLASE"/>
    <property type="match status" value="1"/>
</dbReference>
<dbReference type="RefSeq" id="WP_349244285.1">
    <property type="nucleotide sequence ID" value="NZ_JASCXX010000007.1"/>
</dbReference>
<dbReference type="InterPro" id="IPR002618">
    <property type="entry name" value="UDPGP_fam"/>
</dbReference>
<name>A0AAW6TTJ9_9BACT</name>
<accession>A0AAW6TTJ9</accession>
<dbReference type="InterPro" id="IPR029044">
    <property type="entry name" value="Nucleotide-diphossugar_trans"/>
</dbReference>
<protein>
    <submittedName>
        <fullName evidence="4">UDPGP type 1 family protein</fullName>
    </submittedName>
</protein>
<dbReference type="Gene3D" id="3.90.550.10">
    <property type="entry name" value="Spore Coat Polysaccharide Biosynthesis Protein SpsA, Chain A"/>
    <property type="match status" value="1"/>
</dbReference>
<reference evidence="4" key="1">
    <citation type="submission" date="2023-05" db="EMBL/GenBank/DDBJ databases">
        <title>Anaerotaeda fermentans gen. nov., sp. nov., a novel anaerobic planctomycete of the new family within the order Sedimentisphaerales isolated from Taman Peninsula, Russia.</title>
        <authorList>
            <person name="Khomyakova M.A."/>
            <person name="Merkel A.Y."/>
            <person name="Slobodkin A.I."/>
        </authorList>
    </citation>
    <scope>NUCLEOTIDE SEQUENCE</scope>
    <source>
        <strain evidence="4">M17dextr</strain>
    </source>
</reference>
<dbReference type="InterPro" id="IPR039741">
    <property type="entry name" value="UDP-sugar_pyrophosphorylase"/>
</dbReference>
<dbReference type="Proteomes" id="UP001431776">
    <property type="component" value="Unassembled WGS sequence"/>
</dbReference>
<dbReference type="GO" id="GO:0070569">
    <property type="term" value="F:uridylyltransferase activity"/>
    <property type="evidence" value="ECO:0007669"/>
    <property type="project" value="InterPro"/>
</dbReference>
<dbReference type="Pfam" id="PF01704">
    <property type="entry name" value="UDPGP"/>
    <property type="match status" value="1"/>
</dbReference>
<dbReference type="SUPFAM" id="SSF53448">
    <property type="entry name" value="Nucleotide-diphospho-sugar transferases"/>
    <property type="match status" value="1"/>
</dbReference>
<dbReference type="AlphaFoldDB" id="A0AAW6TTJ9"/>
<evidence type="ECO:0000256" key="3">
    <source>
        <dbReference type="ARBA" id="ARBA00022695"/>
    </source>
</evidence>
<organism evidence="4 5">
    <name type="scientific">Anaerobaca lacustris</name>
    <dbReference type="NCBI Taxonomy" id="3044600"/>
    <lineage>
        <taxon>Bacteria</taxon>
        <taxon>Pseudomonadati</taxon>
        <taxon>Planctomycetota</taxon>
        <taxon>Phycisphaerae</taxon>
        <taxon>Sedimentisphaerales</taxon>
        <taxon>Anaerobacaceae</taxon>
        <taxon>Anaerobaca</taxon>
    </lineage>
</organism>
<keyword evidence="3" id="KW-0548">Nucleotidyltransferase</keyword>
<dbReference type="PANTHER" id="PTHR11952:SF2">
    <property type="entry name" value="LD24639P"/>
    <property type="match status" value="1"/>
</dbReference>
<dbReference type="EMBL" id="JASCXX010000007">
    <property type="protein sequence ID" value="MDI6448875.1"/>
    <property type="molecule type" value="Genomic_DNA"/>
</dbReference>
<evidence type="ECO:0000313" key="4">
    <source>
        <dbReference type="EMBL" id="MDI6448875.1"/>
    </source>
</evidence>
<comment type="similarity">
    <text evidence="1">Belongs to the UDPGP type 1 family.</text>
</comment>
<sequence>MQGDETAGLVQVKEQLAACGQSHLLGFWDQLGAAERTGLLEQIGELDLDKISAWVETLIKRAPDAAVHHDGFEPAPSYGIEPTTDAERTLYADALRRGRELISAGKVAAFVVAGGQGTRLGFDGPKGDYPISPIRNKTLFQIFAETIGAVSRRYGAVCPWYIMTSPMNHIETVGIFESNDFYGLGRDNVFIFQQGTLPNFAFDGRILMADKASIARSPDGHGGCIRALARSGALKDMKDRGVEYLSYWQVDNPLVKLFDPLFVGLHALDDAQMSSKAVIKNDPKEKVGNFCRIDGRISVIEYSDLPDELAEKRRPDGSLAFQLGSIAIHIISTDFVEKLNTEGFTLPLHRAVKKIPHIDANGHPVEPDEPNGVKLESFIFDALPIAERSIILEIDRAEQFAPVKNATGVDSAESTRQMMVERAARWLESAGVAVPRRSDGSPDCLIEIAPSFALEPEDLTARADQIPPIRPGDRVDLV</sequence>
<evidence type="ECO:0000313" key="5">
    <source>
        <dbReference type="Proteomes" id="UP001431776"/>
    </source>
</evidence>
<proteinExistence type="inferred from homology"/>
<comment type="caution">
    <text evidence="4">The sequence shown here is derived from an EMBL/GenBank/DDBJ whole genome shotgun (WGS) entry which is preliminary data.</text>
</comment>